<evidence type="ECO:0000256" key="2">
    <source>
        <dbReference type="ARBA" id="ARBA00022603"/>
    </source>
</evidence>
<dbReference type="Pfam" id="PF13649">
    <property type="entry name" value="Methyltransf_25"/>
    <property type="match status" value="1"/>
</dbReference>
<evidence type="ECO:0000256" key="5">
    <source>
        <dbReference type="ARBA" id="ARBA00047622"/>
    </source>
</evidence>
<organism evidence="7 8">
    <name type="scientific">Siminovitchia sediminis</name>
    <dbReference type="NCBI Taxonomy" id="1274353"/>
    <lineage>
        <taxon>Bacteria</taxon>
        <taxon>Bacillati</taxon>
        <taxon>Bacillota</taxon>
        <taxon>Bacilli</taxon>
        <taxon>Bacillales</taxon>
        <taxon>Bacillaceae</taxon>
        <taxon>Siminovitchia</taxon>
    </lineage>
</organism>
<evidence type="ECO:0000256" key="4">
    <source>
        <dbReference type="ARBA" id="ARBA00025707"/>
    </source>
</evidence>
<dbReference type="Proteomes" id="UP001597301">
    <property type="component" value="Unassembled WGS sequence"/>
</dbReference>
<dbReference type="EMBL" id="JBHUEO010000015">
    <property type="protein sequence ID" value="MFD1706560.1"/>
    <property type="molecule type" value="Genomic_DNA"/>
</dbReference>
<keyword evidence="3 7" id="KW-0808">Transferase</keyword>
<comment type="pathway">
    <text evidence="1">Lipid metabolism.</text>
</comment>
<gene>
    <name evidence="7" type="ORF">ACFSCZ_07300</name>
</gene>
<dbReference type="PANTHER" id="PTHR44307:SF2">
    <property type="entry name" value="PHOSPHOETHANOLAMINE METHYLTRANSFERASE ISOFORM X1"/>
    <property type="match status" value="1"/>
</dbReference>
<dbReference type="InterPro" id="IPR029063">
    <property type="entry name" value="SAM-dependent_MTases_sf"/>
</dbReference>
<comment type="caution">
    <text evidence="7">The sequence shown here is derived from an EMBL/GenBank/DDBJ whole genome shotgun (WGS) entry which is preliminary data.</text>
</comment>
<dbReference type="RefSeq" id="WP_380773183.1">
    <property type="nucleotide sequence ID" value="NZ_JBHUEO010000015.1"/>
</dbReference>
<comment type="catalytic activity">
    <reaction evidence="5">
        <text>phosphoethanolamine + S-adenosyl-L-methionine = N-methylethanolamine phosphate + S-adenosyl-L-homocysteine + H(+)</text>
        <dbReference type="Rhea" id="RHEA:20365"/>
        <dbReference type="ChEBI" id="CHEBI:15378"/>
        <dbReference type="ChEBI" id="CHEBI:57781"/>
        <dbReference type="ChEBI" id="CHEBI:57856"/>
        <dbReference type="ChEBI" id="CHEBI:58190"/>
        <dbReference type="ChEBI" id="CHEBI:59789"/>
        <dbReference type="EC" id="2.1.1.103"/>
    </reaction>
    <physiologicalReaction direction="left-to-right" evidence="5">
        <dbReference type="Rhea" id="RHEA:20366"/>
    </physiologicalReaction>
</comment>
<evidence type="ECO:0000259" key="6">
    <source>
        <dbReference type="Pfam" id="PF13649"/>
    </source>
</evidence>
<keyword evidence="8" id="KW-1185">Reference proteome</keyword>
<keyword evidence="2 7" id="KW-0489">Methyltransferase</keyword>
<evidence type="ECO:0000256" key="1">
    <source>
        <dbReference type="ARBA" id="ARBA00005189"/>
    </source>
</evidence>
<dbReference type="GO" id="GO:0008168">
    <property type="term" value="F:methyltransferase activity"/>
    <property type="evidence" value="ECO:0007669"/>
    <property type="project" value="UniProtKB-KW"/>
</dbReference>
<sequence>MKNAYLQCLALFGVGGAHPGGLSLTQKLLLKENLDRSSKVLDVGCGTGQTSAFISQKYQCHVTALDSSNLMLEKAKTRFLSLGLPVDIKHGYAESLPFHKGTFDLILSESVTAFTDMAKTVSEYKRVLKPGGVLLAIEMVQDGSMTEGQKKEILNFYGITQLQGEEQWCELFNEAGFSQIEVEKVRLHSSEFPEQYTNDYSLSNHIAPSFYKIFEQHHYYSMIYKNKLGCRVFRCTS</sequence>
<dbReference type="CDD" id="cd02440">
    <property type="entry name" value="AdoMet_MTases"/>
    <property type="match status" value="1"/>
</dbReference>
<comment type="pathway">
    <text evidence="4">Phospholipid metabolism.</text>
</comment>
<dbReference type="EC" id="2.1.-.-" evidence="7"/>
<proteinExistence type="predicted"/>
<dbReference type="GO" id="GO:0032259">
    <property type="term" value="P:methylation"/>
    <property type="evidence" value="ECO:0007669"/>
    <property type="project" value="UniProtKB-KW"/>
</dbReference>
<accession>A0ABW4KFA6</accession>
<dbReference type="Gene3D" id="3.40.50.150">
    <property type="entry name" value="Vaccinia Virus protein VP39"/>
    <property type="match status" value="1"/>
</dbReference>
<evidence type="ECO:0000313" key="7">
    <source>
        <dbReference type="EMBL" id="MFD1706560.1"/>
    </source>
</evidence>
<evidence type="ECO:0000313" key="8">
    <source>
        <dbReference type="Proteomes" id="UP001597301"/>
    </source>
</evidence>
<feature type="domain" description="Methyltransferase" evidence="6">
    <location>
        <begin position="40"/>
        <end position="132"/>
    </location>
</feature>
<dbReference type="PANTHER" id="PTHR44307">
    <property type="entry name" value="PHOSPHOETHANOLAMINE METHYLTRANSFERASE"/>
    <property type="match status" value="1"/>
</dbReference>
<dbReference type="InterPro" id="IPR041698">
    <property type="entry name" value="Methyltransf_25"/>
</dbReference>
<reference evidence="8" key="1">
    <citation type="journal article" date="2019" name="Int. J. Syst. Evol. Microbiol.">
        <title>The Global Catalogue of Microorganisms (GCM) 10K type strain sequencing project: providing services to taxonomists for standard genome sequencing and annotation.</title>
        <authorList>
            <consortium name="The Broad Institute Genomics Platform"/>
            <consortium name="The Broad Institute Genome Sequencing Center for Infectious Disease"/>
            <person name="Wu L."/>
            <person name="Ma J."/>
        </authorList>
    </citation>
    <scope>NUCLEOTIDE SEQUENCE [LARGE SCALE GENOMIC DNA]</scope>
    <source>
        <strain evidence="8">CGMCC 1.12295</strain>
    </source>
</reference>
<protein>
    <submittedName>
        <fullName evidence="7">Class I SAM-dependent methyltransferase</fullName>
        <ecNumber evidence="7">2.1.-.-</ecNumber>
    </submittedName>
</protein>
<name>A0ABW4KFA6_9BACI</name>
<evidence type="ECO:0000256" key="3">
    <source>
        <dbReference type="ARBA" id="ARBA00022679"/>
    </source>
</evidence>
<dbReference type="SUPFAM" id="SSF53335">
    <property type="entry name" value="S-adenosyl-L-methionine-dependent methyltransferases"/>
    <property type="match status" value="1"/>
</dbReference>